<dbReference type="Proteomes" id="UP001073227">
    <property type="component" value="Unassembled WGS sequence"/>
</dbReference>
<dbReference type="SUPFAM" id="SSF50346">
    <property type="entry name" value="PRC-barrel domain"/>
    <property type="match status" value="2"/>
</dbReference>
<feature type="region of interest" description="Disordered" evidence="1">
    <location>
        <begin position="162"/>
        <end position="186"/>
    </location>
</feature>
<dbReference type="RefSeq" id="WP_267653267.1">
    <property type="nucleotide sequence ID" value="NZ_JAOVZR010000001.1"/>
</dbReference>
<feature type="domain" description="PRC-barrel" evidence="3">
    <location>
        <begin position="52"/>
        <end position="127"/>
    </location>
</feature>
<feature type="signal peptide" evidence="2">
    <location>
        <begin position="1"/>
        <end position="21"/>
    </location>
</feature>
<organism evidence="4 5">
    <name type="scientific">Hoeflea algicola</name>
    <dbReference type="NCBI Taxonomy" id="2983763"/>
    <lineage>
        <taxon>Bacteria</taxon>
        <taxon>Pseudomonadati</taxon>
        <taxon>Pseudomonadota</taxon>
        <taxon>Alphaproteobacteria</taxon>
        <taxon>Hyphomicrobiales</taxon>
        <taxon>Rhizobiaceae</taxon>
        <taxon>Hoeflea</taxon>
    </lineage>
</organism>
<evidence type="ECO:0000256" key="2">
    <source>
        <dbReference type="SAM" id="SignalP"/>
    </source>
</evidence>
<sequence length="309" mass="32517">MIKTLLASTALVALVSTSAMAASHTEANPAAATSETVVMTDQDAAMLTGSNLASTLIGSSVYASSAEDAEVIGDINDIVVTAEGKVGSLIVGVGGFLGLGEKDVAVNYDQIEWVDRDGDRWLVANMSREQLEAAPAFDRDMIYADARSTDEGVDATQKMAADTEKAPAEDVTAEKIESGESAVETAENKTMGIDRSAMTSVTTEDLSADNLIGRAVYSANDDNIGEIGDVLLSADNKVEGFVLDVGGFLGMGEKEVAISPENLDIRADADGNLTVFTPFTQEQLEAQPEYSEETWKSNRDDVIMIVPAG</sequence>
<dbReference type="Pfam" id="PF05239">
    <property type="entry name" value="PRC"/>
    <property type="match status" value="2"/>
</dbReference>
<dbReference type="PANTHER" id="PTHR36505:SF1">
    <property type="entry name" value="BLR1072 PROTEIN"/>
    <property type="match status" value="1"/>
</dbReference>
<dbReference type="PANTHER" id="PTHR36505">
    <property type="entry name" value="BLR1072 PROTEIN"/>
    <property type="match status" value="1"/>
</dbReference>
<dbReference type="Gene3D" id="2.30.30.240">
    <property type="entry name" value="PRC-barrel domain"/>
    <property type="match status" value="2"/>
</dbReference>
<dbReference type="EMBL" id="JAOVZR010000001">
    <property type="protein sequence ID" value="MCY0147669.1"/>
    <property type="molecule type" value="Genomic_DNA"/>
</dbReference>
<comment type="caution">
    <text evidence="4">The sequence shown here is derived from an EMBL/GenBank/DDBJ whole genome shotgun (WGS) entry which is preliminary data.</text>
</comment>
<feature type="compositionally biased region" description="Basic and acidic residues" evidence="1">
    <location>
        <begin position="162"/>
        <end position="178"/>
    </location>
</feature>
<feature type="chain" id="PRO_5045682056" evidence="2">
    <location>
        <begin position="22"/>
        <end position="309"/>
    </location>
</feature>
<evidence type="ECO:0000313" key="4">
    <source>
        <dbReference type="EMBL" id="MCY0147669.1"/>
    </source>
</evidence>
<keyword evidence="5" id="KW-1185">Reference proteome</keyword>
<dbReference type="InterPro" id="IPR011033">
    <property type="entry name" value="PRC_barrel-like_sf"/>
</dbReference>
<feature type="domain" description="PRC-barrel" evidence="3">
    <location>
        <begin position="206"/>
        <end position="268"/>
    </location>
</feature>
<evidence type="ECO:0000259" key="3">
    <source>
        <dbReference type="Pfam" id="PF05239"/>
    </source>
</evidence>
<protein>
    <submittedName>
        <fullName evidence="4">PRC-barrel domain-containing protein</fullName>
    </submittedName>
</protein>
<evidence type="ECO:0000313" key="5">
    <source>
        <dbReference type="Proteomes" id="UP001073227"/>
    </source>
</evidence>
<gene>
    <name evidence="4" type="ORF">OEG84_08055</name>
</gene>
<evidence type="ECO:0000256" key="1">
    <source>
        <dbReference type="SAM" id="MobiDB-lite"/>
    </source>
</evidence>
<reference evidence="4" key="1">
    <citation type="submission" date="2022-10" db="EMBL/GenBank/DDBJ databases">
        <title>Hoeflea sp. G2-23, isolated from marine algae.</title>
        <authorList>
            <person name="Kristyanto S."/>
            <person name="Kim J.M."/>
            <person name="Jeon C.O."/>
        </authorList>
    </citation>
    <scope>NUCLEOTIDE SEQUENCE</scope>
    <source>
        <strain evidence="4">G2-23</strain>
    </source>
</reference>
<accession>A0ABT3Z7B7</accession>
<proteinExistence type="predicted"/>
<name>A0ABT3Z7B7_9HYPH</name>
<dbReference type="InterPro" id="IPR027275">
    <property type="entry name" value="PRC-brl_dom"/>
</dbReference>
<keyword evidence="2" id="KW-0732">Signal</keyword>